<dbReference type="InterPro" id="IPR036047">
    <property type="entry name" value="F-box-like_dom_sf"/>
</dbReference>
<evidence type="ECO:0000313" key="3">
    <source>
        <dbReference type="Proteomes" id="UP000077266"/>
    </source>
</evidence>
<dbReference type="SMART" id="SM00256">
    <property type="entry name" value="FBOX"/>
    <property type="match status" value="1"/>
</dbReference>
<accession>A0A166N4I4</accession>
<dbReference type="SUPFAM" id="SSF81383">
    <property type="entry name" value="F-box domain"/>
    <property type="match status" value="1"/>
</dbReference>
<dbReference type="Proteomes" id="UP000077266">
    <property type="component" value="Unassembled WGS sequence"/>
</dbReference>
<protein>
    <recommendedName>
        <fullName evidence="1">F-box domain-containing protein</fullName>
    </recommendedName>
</protein>
<keyword evidence="3" id="KW-1185">Reference proteome</keyword>
<gene>
    <name evidence="2" type="ORF">EXIGLDRAFT_757457</name>
</gene>
<dbReference type="InParanoid" id="A0A166N4I4"/>
<dbReference type="CDD" id="cd09917">
    <property type="entry name" value="F-box_SF"/>
    <property type="match status" value="1"/>
</dbReference>
<dbReference type="InterPro" id="IPR001810">
    <property type="entry name" value="F-box_dom"/>
</dbReference>
<dbReference type="Pfam" id="PF12937">
    <property type="entry name" value="F-box-like"/>
    <property type="match status" value="1"/>
</dbReference>
<organism evidence="2 3">
    <name type="scientific">Exidia glandulosa HHB12029</name>
    <dbReference type="NCBI Taxonomy" id="1314781"/>
    <lineage>
        <taxon>Eukaryota</taxon>
        <taxon>Fungi</taxon>
        <taxon>Dikarya</taxon>
        <taxon>Basidiomycota</taxon>
        <taxon>Agaricomycotina</taxon>
        <taxon>Agaricomycetes</taxon>
        <taxon>Auriculariales</taxon>
        <taxon>Exidiaceae</taxon>
        <taxon>Exidia</taxon>
    </lineage>
</organism>
<name>A0A166N4I4_EXIGL</name>
<dbReference type="EMBL" id="KV426776">
    <property type="protein sequence ID" value="KZV78743.1"/>
    <property type="molecule type" value="Genomic_DNA"/>
</dbReference>
<dbReference type="PROSITE" id="PS50181">
    <property type="entry name" value="FBOX"/>
    <property type="match status" value="1"/>
</dbReference>
<reference evidence="2 3" key="1">
    <citation type="journal article" date="2016" name="Mol. Biol. Evol.">
        <title>Comparative Genomics of Early-Diverging Mushroom-Forming Fungi Provides Insights into the Origins of Lignocellulose Decay Capabilities.</title>
        <authorList>
            <person name="Nagy L.G."/>
            <person name="Riley R."/>
            <person name="Tritt A."/>
            <person name="Adam C."/>
            <person name="Daum C."/>
            <person name="Floudas D."/>
            <person name="Sun H."/>
            <person name="Yadav J.S."/>
            <person name="Pangilinan J."/>
            <person name="Larsson K.H."/>
            <person name="Matsuura K."/>
            <person name="Barry K."/>
            <person name="Labutti K."/>
            <person name="Kuo R."/>
            <person name="Ohm R.A."/>
            <person name="Bhattacharya S.S."/>
            <person name="Shirouzu T."/>
            <person name="Yoshinaga Y."/>
            <person name="Martin F.M."/>
            <person name="Grigoriev I.V."/>
            <person name="Hibbett D.S."/>
        </authorList>
    </citation>
    <scope>NUCLEOTIDE SEQUENCE [LARGE SCALE GENOMIC DNA]</scope>
    <source>
        <strain evidence="2 3">HHB12029</strain>
    </source>
</reference>
<proteinExistence type="predicted"/>
<dbReference type="Gene3D" id="1.20.1280.50">
    <property type="match status" value="1"/>
</dbReference>
<sequence>MSLTPDHQRCIFSFTTILLQNALHDALSAGEVMNGTRAFQASVREVIDAFSYSWNRTKSVTAGLPLEVLLACFEWLEPQDRVNVTHVSRDWRAVAIAEPTLWTALV</sequence>
<feature type="domain" description="F-box" evidence="1">
    <location>
        <begin position="58"/>
        <end position="105"/>
    </location>
</feature>
<dbReference type="OrthoDB" id="2800666at2759"/>
<evidence type="ECO:0000259" key="1">
    <source>
        <dbReference type="PROSITE" id="PS50181"/>
    </source>
</evidence>
<evidence type="ECO:0000313" key="2">
    <source>
        <dbReference type="EMBL" id="KZV78743.1"/>
    </source>
</evidence>
<dbReference type="AlphaFoldDB" id="A0A166N4I4"/>
<feature type="non-terminal residue" evidence="2">
    <location>
        <position position="106"/>
    </location>
</feature>